<feature type="chain" id="PRO_5008260249" description="PilY1 beta-propeller domain-containing protein" evidence="8">
    <location>
        <begin position="28"/>
        <end position="1113"/>
    </location>
</feature>
<dbReference type="Pfam" id="PF05567">
    <property type="entry name" value="T4P_PilY1"/>
    <property type="match status" value="1"/>
</dbReference>
<reference evidence="10 11" key="1">
    <citation type="submission" date="2016-06" db="EMBL/GenBank/DDBJ databases">
        <title>Complete genome sequence of a deep-branching marine Gamma Proteobacterium Woeseia oceani type strain XK5.</title>
        <authorList>
            <person name="Mu D."/>
            <person name="Du Z."/>
        </authorList>
    </citation>
    <scope>NUCLEOTIDE SEQUENCE [LARGE SCALE GENOMIC DNA]</scope>
    <source>
        <strain evidence="10 11">XK5</strain>
    </source>
</reference>
<evidence type="ECO:0000256" key="4">
    <source>
        <dbReference type="ARBA" id="ARBA00022723"/>
    </source>
</evidence>
<feature type="signal peptide" evidence="8">
    <location>
        <begin position="1"/>
        <end position="27"/>
    </location>
</feature>
<dbReference type="RefSeq" id="WP_068616309.1">
    <property type="nucleotide sequence ID" value="NZ_CP016268.1"/>
</dbReference>
<dbReference type="SUPFAM" id="SSF53300">
    <property type="entry name" value="vWA-like"/>
    <property type="match status" value="1"/>
</dbReference>
<name>A0A193LGX6_9GAMM</name>
<organism evidence="10 11">
    <name type="scientific">Woeseia oceani</name>
    <dbReference type="NCBI Taxonomy" id="1548547"/>
    <lineage>
        <taxon>Bacteria</taxon>
        <taxon>Pseudomonadati</taxon>
        <taxon>Pseudomonadota</taxon>
        <taxon>Gammaproteobacteria</taxon>
        <taxon>Woeseiales</taxon>
        <taxon>Woeseiaceae</taxon>
        <taxon>Woeseia</taxon>
    </lineage>
</organism>
<accession>A0A193LGX6</accession>
<dbReference type="EMBL" id="CP016268">
    <property type="protein sequence ID" value="ANO51713.1"/>
    <property type="molecule type" value="Genomic_DNA"/>
</dbReference>
<evidence type="ECO:0000259" key="9">
    <source>
        <dbReference type="Pfam" id="PF05567"/>
    </source>
</evidence>
<feature type="compositionally biased region" description="Polar residues" evidence="7">
    <location>
        <begin position="167"/>
        <end position="182"/>
    </location>
</feature>
<evidence type="ECO:0000256" key="8">
    <source>
        <dbReference type="SAM" id="SignalP"/>
    </source>
</evidence>
<keyword evidence="8" id="KW-0732">Signal</keyword>
<feature type="region of interest" description="Disordered" evidence="7">
    <location>
        <begin position="152"/>
        <end position="182"/>
    </location>
</feature>
<comment type="similarity">
    <text evidence="2">Belongs to the PilY1 family.</text>
</comment>
<evidence type="ECO:0000256" key="7">
    <source>
        <dbReference type="SAM" id="MobiDB-lite"/>
    </source>
</evidence>
<dbReference type="Gene3D" id="2.130.10.10">
    <property type="entry name" value="YVTN repeat-like/Quinoprotein amine dehydrogenase"/>
    <property type="match status" value="1"/>
</dbReference>
<dbReference type="Proteomes" id="UP000092695">
    <property type="component" value="Chromosome"/>
</dbReference>
<evidence type="ECO:0000256" key="3">
    <source>
        <dbReference type="ARBA" id="ARBA00022558"/>
    </source>
</evidence>
<dbReference type="OrthoDB" id="7156875at2"/>
<dbReference type="AlphaFoldDB" id="A0A193LGX6"/>
<proteinExistence type="inferred from homology"/>
<keyword evidence="5" id="KW-0106">Calcium</keyword>
<dbReference type="InterPro" id="IPR011047">
    <property type="entry name" value="Quinoprotein_ADH-like_sf"/>
</dbReference>
<sequence>MNMSRNRTAWIGAGLLLTLLSGIPAYADDVELLLSNPNSGGADKPNILFILDSSGSMTTIERTQEPFISTSLYAGSCDPTRVYWTTGDNPPGCGTDNWVSAANFVCATGAAALATSGRYTDTMAMYRERRGAWKWQRPTGNSDELLECERDSGVHGGGDPAKPYARNGSNQEEFTASAGSEVSWGSSPTERVITAFSGNYMNWYNNSPVVEMSRTDIVKTVTKNVLNSMQNANVGLMRFNFSQGGSVIHAVKDLDTNRAQINARVDALPASDWTPLSETMYEAALYWRGMEPHYGSTNTDPDATSVSLLDGGLVNYRYNQPANYACAKNFNVLLTDGEPTQDVDAYYRVDDLPGYPSAMGRTTCTGGYSNGTCLDDIAEYLSKEDINYSLPGDQNVTTYTIGFSIDLEILKETAENSGGEYYLASDVRSLTEALTDIVTNIFDRDISFTAPAVSVNAFNRTQHLNDLYISVFRAKNKTHWPGNLKKYRIYEGEIRDKNNAPAVDETTGYFADGSHSYWTDGAVPDGPNVNLGGASSKLPNPSTRRLFTNKNGNNLIDPSNAISPSNAASFTQQDFGLDGTPGDPSVNDIIQWARGVDVRDEDSNPATLVRNAMGDTLHSQPASIVYGSSGSDMDVVVFTATNDGYLHAIDANTGVELWSFIPSELLADLGELYFDNAINYKHYGIDGDIVPVIMDRNKNGVIDVGSDFVYIIFGMRRGGNNYYALDVTDKNNPSVKWIQSRPQMGQTWSPPVVAKVDVAGVNSDKAVIVVGGGYDTTHDQPSMPLLPDNEGAGIFMLDLHTGAELWRAGIDVGADLTLTRMTRSIPSRIRVLDISGDGFADRMYSVDIGGQLWRFDIANGNAPGSLVTGGVVAQMGAEGMLFPSAADTRRFYAAPDVSMFLDELQNRRYLSVSVGSGYRAHPLNNSAEDRFYSFRDPDVFTPLTQLQYEFYPIARDSDFVETRGQTNVTISSSDRGWKYTLPSGERVLVESQTFDDSVYFVSFEPQVASADPCQAGLSVNRLYRVSVRNGDPVVNLDTLDPNDPDAIDEERVTELEQGGIAPKPMFLFPSPEDEDCTGQECAPPPIGCVGVECFDPGFANNPVRTLWTQDGIN</sequence>
<evidence type="ECO:0000256" key="1">
    <source>
        <dbReference type="ARBA" id="ARBA00004561"/>
    </source>
</evidence>
<dbReference type="GO" id="GO:0046872">
    <property type="term" value="F:metal ion binding"/>
    <property type="evidence" value="ECO:0007669"/>
    <property type="project" value="UniProtKB-KW"/>
</dbReference>
<evidence type="ECO:0000256" key="2">
    <source>
        <dbReference type="ARBA" id="ARBA00008387"/>
    </source>
</evidence>
<dbReference type="InterPro" id="IPR036465">
    <property type="entry name" value="vWFA_dom_sf"/>
</dbReference>
<dbReference type="GO" id="GO:0009289">
    <property type="term" value="C:pilus"/>
    <property type="evidence" value="ECO:0007669"/>
    <property type="project" value="UniProtKB-SubCell"/>
</dbReference>
<gene>
    <name evidence="10" type="ORF">BA177_11320</name>
</gene>
<evidence type="ECO:0000256" key="5">
    <source>
        <dbReference type="ARBA" id="ARBA00022837"/>
    </source>
</evidence>
<comment type="subcellular location">
    <subcellularLocation>
        <location evidence="1">Fimbrium</location>
    </subcellularLocation>
</comment>
<dbReference type="KEGG" id="woc:BA177_11320"/>
<feature type="domain" description="PilY1 beta-propeller" evidence="9">
    <location>
        <begin position="636"/>
        <end position="861"/>
    </location>
</feature>
<keyword evidence="3" id="KW-1029">Fimbrium biogenesis</keyword>
<keyword evidence="6" id="KW-0281">Fimbrium</keyword>
<keyword evidence="11" id="KW-1185">Reference proteome</keyword>
<evidence type="ECO:0000313" key="11">
    <source>
        <dbReference type="Proteomes" id="UP000092695"/>
    </source>
</evidence>
<dbReference type="InterPro" id="IPR008707">
    <property type="entry name" value="B-propeller_PilY1"/>
</dbReference>
<evidence type="ECO:0000313" key="10">
    <source>
        <dbReference type="EMBL" id="ANO51713.1"/>
    </source>
</evidence>
<keyword evidence="4" id="KW-0479">Metal-binding</keyword>
<dbReference type="InterPro" id="IPR018391">
    <property type="entry name" value="PQQ_b-propeller_rpt"/>
</dbReference>
<evidence type="ECO:0000256" key="6">
    <source>
        <dbReference type="ARBA" id="ARBA00023263"/>
    </source>
</evidence>
<dbReference type="InterPro" id="IPR015943">
    <property type="entry name" value="WD40/YVTN_repeat-like_dom_sf"/>
</dbReference>
<dbReference type="SMART" id="SM00564">
    <property type="entry name" value="PQQ"/>
    <property type="match status" value="2"/>
</dbReference>
<dbReference type="STRING" id="1548547.BA177_11320"/>
<protein>
    <recommendedName>
        <fullName evidence="9">PilY1 beta-propeller domain-containing protein</fullName>
    </recommendedName>
</protein>
<dbReference type="Gene3D" id="3.40.50.410">
    <property type="entry name" value="von Willebrand factor, type A domain"/>
    <property type="match status" value="1"/>
</dbReference>
<dbReference type="SUPFAM" id="SSF50998">
    <property type="entry name" value="Quinoprotein alcohol dehydrogenase-like"/>
    <property type="match status" value="1"/>
</dbReference>